<comment type="caution">
    <text evidence="2">The sequence shown here is derived from an EMBL/GenBank/DDBJ whole genome shotgun (WGS) entry which is preliminary data.</text>
</comment>
<dbReference type="AlphaFoldDB" id="A0AAN7T8V7"/>
<feature type="region of interest" description="Disordered" evidence="1">
    <location>
        <begin position="121"/>
        <end position="143"/>
    </location>
</feature>
<reference evidence="2" key="1">
    <citation type="submission" date="2023-08" db="EMBL/GenBank/DDBJ databases">
        <title>Black Yeasts Isolated from many extreme environments.</title>
        <authorList>
            <person name="Coleine C."/>
            <person name="Stajich J.E."/>
            <person name="Selbmann L."/>
        </authorList>
    </citation>
    <scope>NUCLEOTIDE SEQUENCE</scope>
    <source>
        <strain evidence="2">CCFEE 5401</strain>
    </source>
</reference>
<feature type="region of interest" description="Disordered" evidence="1">
    <location>
        <begin position="52"/>
        <end position="93"/>
    </location>
</feature>
<protein>
    <submittedName>
        <fullName evidence="2">Uncharacterized protein</fullName>
    </submittedName>
</protein>
<dbReference type="Proteomes" id="UP001310890">
    <property type="component" value="Unassembled WGS sequence"/>
</dbReference>
<sequence length="367" mass="38812">MGQGVCYFKDETPISFAPTANQIYYVAAILAADYDAAGDTYYPSPHTMVTSSTQASSSSFSRQSTSSSTVSTSSTPIVSYGSSSSSTTTSMSISRTTTLTTTTSLTLTEPTTVTTSTIVTSTASTTAPPPYQATSSSSTTTSSTSTLSTKYLVLASPTPCSFGDPPGTDEDDDYCAIPLPFPLTLYTATGTTIYASTNGFVSLRNGSSQYQTSTLPNAHIPPNSMVAYGSDLYLYGAASPPQGISYQVNATAFTVEYYLGRYQGGGSQLYHFTIEYAIANPGVYVYTYYSVGGSTDDGLMGVVGSQGTSSTGTELGFTYSYMSKSITPGLVLGLALLLRLGAQRHEVRTRDFEAFLKIWGLGRWRGF</sequence>
<dbReference type="EMBL" id="JAVRRL010000136">
    <property type="protein sequence ID" value="KAK5107179.1"/>
    <property type="molecule type" value="Genomic_DNA"/>
</dbReference>
<accession>A0AAN7T8V7</accession>
<proteinExistence type="predicted"/>
<organism evidence="2 3">
    <name type="scientific">Meristemomyces frigidus</name>
    <dbReference type="NCBI Taxonomy" id="1508187"/>
    <lineage>
        <taxon>Eukaryota</taxon>
        <taxon>Fungi</taxon>
        <taxon>Dikarya</taxon>
        <taxon>Ascomycota</taxon>
        <taxon>Pezizomycotina</taxon>
        <taxon>Dothideomycetes</taxon>
        <taxon>Dothideomycetidae</taxon>
        <taxon>Mycosphaerellales</taxon>
        <taxon>Teratosphaeriaceae</taxon>
        <taxon>Meristemomyces</taxon>
    </lineage>
</organism>
<evidence type="ECO:0000313" key="3">
    <source>
        <dbReference type="Proteomes" id="UP001310890"/>
    </source>
</evidence>
<name>A0AAN7T8V7_9PEZI</name>
<evidence type="ECO:0000256" key="1">
    <source>
        <dbReference type="SAM" id="MobiDB-lite"/>
    </source>
</evidence>
<evidence type="ECO:0000313" key="2">
    <source>
        <dbReference type="EMBL" id="KAK5107179.1"/>
    </source>
</evidence>
<gene>
    <name evidence="2" type="ORF">LTR62_001673</name>
</gene>